<evidence type="ECO:0000313" key="3">
    <source>
        <dbReference type="Proteomes" id="UP000701853"/>
    </source>
</evidence>
<dbReference type="OrthoDB" id="418757at2759"/>
<comment type="caution">
    <text evidence="2">The sequence shown here is derived from an EMBL/GenBank/DDBJ whole genome shotgun (WGS) entry which is preliminary data.</text>
</comment>
<dbReference type="InterPro" id="IPR013103">
    <property type="entry name" value="RVT_2"/>
</dbReference>
<dbReference type="Pfam" id="PF25597">
    <property type="entry name" value="SH3_retrovirus"/>
    <property type="match status" value="1"/>
</dbReference>
<keyword evidence="3" id="KW-1185">Reference proteome</keyword>
<protein>
    <recommendedName>
        <fullName evidence="1">Integrase catalytic domain-containing protein</fullName>
    </recommendedName>
</protein>
<evidence type="ECO:0000259" key="1">
    <source>
        <dbReference type="PROSITE" id="PS50994"/>
    </source>
</evidence>
<dbReference type="Proteomes" id="UP000701853">
    <property type="component" value="Chromosome 7"/>
</dbReference>
<reference evidence="2 3" key="1">
    <citation type="journal article" date="2021" name="bioRxiv">
        <title>The Gossypium anomalum genome as a resource for cotton improvement and evolutionary analysis of hybrid incompatibility.</title>
        <authorList>
            <person name="Grover C.E."/>
            <person name="Yuan D."/>
            <person name="Arick M.A."/>
            <person name="Miller E.R."/>
            <person name="Hu G."/>
            <person name="Peterson D.G."/>
            <person name="Wendel J.F."/>
            <person name="Udall J.A."/>
        </authorList>
    </citation>
    <scope>NUCLEOTIDE SEQUENCE [LARGE SCALE GENOMIC DNA]</scope>
    <source>
        <strain evidence="2">JFW-Udall</strain>
        <tissue evidence="2">Leaf</tissue>
    </source>
</reference>
<evidence type="ECO:0000313" key="2">
    <source>
        <dbReference type="EMBL" id="KAG8487895.1"/>
    </source>
</evidence>
<dbReference type="InterPro" id="IPR001584">
    <property type="entry name" value="Integrase_cat-core"/>
</dbReference>
<name>A0A8J6CZG4_9ROSI</name>
<gene>
    <name evidence="2" type="ORF">CXB51_018354</name>
</gene>
<dbReference type="InterPro" id="IPR012337">
    <property type="entry name" value="RNaseH-like_sf"/>
</dbReference>
<dbReference type="InterPro" id="IPR057670">
    <property type="entry name" value="SH3_retrovirus"/>
</dbReference>
<dbReference type="PANTHER" id="PTHR11439">
    <property type="entry name" value="GAG-POL-RELATED RETROTRANSPOSON"/>
    <property type="match status" value="1"/>
</dbReference>
<dbReference type="GO" id="GO:0015074">
    <property type="term" value="P:DNA integration"/>
    <property type="evidence" value="ECO:0007669"/>
    <property type="project" value="InterPro"/>
</dbReference>
<dbReference type="InterPro" id="IPR036397">
    <property type="entry name" value="RNaseH_sf"/>
</dbReference>
<feature type="domain" description="Integrase catalytic" evidence="1">
    <location>
        <begin position="25"/>
        <end position="85"/>
    </location>
</feature>
<dbReference type="SUPFAM" id="SSF53098">
    <property type="entry name" value="Ribonuclease H-like"/>
    <property type="match status" value="1"/>
</dbReference>
<dbReference type="EMBL" id="JAHUZN010000007">
    <property type="protein sequence ID" value="KAG8487895.1"/>
    <property type="molecule type" value="Genomic_DNA"/>
</dbReference>
<dbReference type="PROSITE" id="PS50994">
    <property type="entry name" value="INTEGRASE"/>
    <property type="match status" value="1"/>
</dbReference>
<dbReference type="CDD" id="cd09272">
    <property type="entry name" value="RNase_HI_RT_Ty1"/>
    <property type="match status" value="1"/>
</dbReference>
<dbReference type="Gene3D" id="3.30.420.10">
    <property type="entry name" value="Ribonuclease H-like superfamily/Ribonuclease H"/>
    <property type="match status" value="1"/>
</dbReference>
<dbReference type="SUPFAM" id="SSF56672">
    <property type="entry name" value="DNA/RNA polymerases"/>
    <property type="match status" value="1"/>
</dbReference>
<organism evidence="2 3">
    <name type="scientific">Gossypium anomalum</name>
    <dbReference type="NCBI Taxonomy" id="47600"/>
    <lineage>
        <taxon>Eukaryota</taxon>
        <taxon>Viridiplantae</taxon>
        <taxon>Streptophyta</taxon>
        <taxon>Embryophyta</taxon>
        <taxon>Tracheophyta</taxon>
        <taxon>Spermatophyta</taxon>
        <taxon>Magnoliopsida</taxon>
        <taxon>eudicotyledons</taxon>
        <taxon>Gunneridae</taxon>
        <taxon>Pentapetalae</taxon>
        <taxon>rosids</taxon>
        <taxon>malvids</taxon>
        <taxon>Malvales</taxon>
        <taxon>Malvaceae</taxon>
        <taxon>Malvoideae</taxon>
        <taxon>Gossypium</taxon>
    </lineage>
</organism>
<dbReference type="GO" id="GO:0003676">
    <property type="term" value="F:nucleic acid binding"/>
    <property type="evidence" value="ECO:0007669"/>
    <property type="project" value="InterPro"/>
</dbReference>
<sequence length="529" mass="60418">MYGDLPKWLLWEKKMVETQTGRKQNGEAERMNQTILEKVRCMLSNARLGKKFWAEAVTYTCHLINRLPSAAINGKTPIEMWTGKSATDYDSLHVFGSTAYYHVKESKLDPRVKKSLFLGITDGVKGYRFWCPDTRKIVFSRDVELEKVNNDPANIGGTNDEEVLTQEPLQQQDSIAYRRPRREIRKPARFDDIVAYALPIVDDDVPSTYTEAISNPDGVKWKQLDVKTAFLHGDLEEEIYRTQPDGFKKLQEGTFIYLLLYVHDMLIASKSKVGIERLKTQLNLEFEIKDLGEAKKILGMEIWRDRAHDRVSLSQKQYLKKVLQQFGMNEHAKPVSTPLAYHFKLSTQLSPSTNTEQEYMFQVPYSNVVGSLMYEMVCIRFDISQAVSIVSRSTIGYVFTLAGGPISWKSTLQSTVALTTIEAEYVAVTEAVKEAIWLQGMVKTLGLVQEHINVYCDGQSAIHLANNQVYHARTKHIDVRFHFVREIIDEGKICLQKIKTADNPADMMTNVVTATKFEHCLNLINILQV</sequence>
<dbReference type="Pfam" id="PF07727">
    <property type="entry name" value="RVT_2"/>
    <property type="match status" value="1"/>
</dbReference>
<dbReference type="AlphaFoldDB" id="A0A8J6CZG4"/>
<proteinExistence type="predicted"/>
<accession>A0A8J6CZG4</accession>
<dbReference type="InterPro" id="IPR043502">
    <property type="entry name" value="DNA/RNA_pol_sf"/>
</dbReference>